<protein>
    <submittedName>
        <fullName evidence="9">Helicase ATP-binding domain-containing protein</fullName>
    </submittedName>
</protein>
<dbReference type="InterPro" id="IPR011545">
    <property type="entry name" value="DEAD/DEAH_box_helicase_dom"/>
</dbReference>
<keyword evidence="4" id="KW-0067">ATP-binding</keyword>
<dbReference type="GO" id="GO:0005524">
    <property type="term" value="F:ATP binding"/>
    <property type="evidence" value="ECO:0007669"/>
    <property type="project" value="UniProtKB-KW"/>
</dbReference>
<dbReference type="Gene3D" id="3.40.50.300">
    <property type="entry name" value="P-loop containing nucleotide triphosphate hydrolases"/>
    <property type="match status" value="2"/>
</dbReference>
<reference evidence="9" key="1">
    <citation type="submission" date="2017-02" db="UniProtKB">
        <authorList>
            <consortium name="WormBaseParasite"/>
        </authorList>
    </citation>
    <scope>IDENTIFICATION</scope>
</reference>
<dbReference type="GO" id="GO:0003724">
    <property type="term" value="F:RNA helicase activity"/>
    <property type="evidence" value="ECO:0007669"/>
    <property type="project" value="UniProtKB-EC"/>
</dbReference>
<feature type="domain" description="Helicase ATP-binding" evidence="6">
    <location>
        <begin position="58"/>
        <end position="215"/>
    </location>
</feature>
<accession>A0A0N5A056</accession>
<dbReference type="InterPro" id="IPR014001">
    <property type="entry name" value="Helicase_ATP-bd"/>
</dbReference>
<evidence type="ECO:0000256" key="4">
    <source>
        <dbReference type="ARBA" id="ARBA00022840"/>
    </source>
</evidence>
<evidence type="ECO:0000259" key="6">
    <source>
        <dbReference type="PROSITE" id="PS51192"/>
    </source>
</evidence>
<organism evidence="8 9">
    <name type="scientific">Parastrongyloides trichosuri</name>
    <name type="common">Possum-specific nematode worm</name>
    <dbReference type="NCBI Taxonomy" id="131310"/>
    <lineage>
        <taxon>Eukaryota</taxon>
        <taxon>Metazoa</taxon>
        <taxon>Ecdysozoa</taxon>
        <taxon>Nematoda</taxon>
        <taxon>Chromadorea</taxon>
        <taxon>Rhabditida</taxon>
        <taxon>Tylenchina</taxon>
        <taxon>Panagrolaimomorpha</taxon>
        <taxon>Strongyloidoidea</taxon>
        <taxon>Strongyloididae</taxon>
        <taxon>Parastrongyloides</taxon>
    </lineage>
</organism>
<dbReference type="GO" id="GO:0003676">
    <property type="term" value="F:nucleic acid binding"/>
    <property type="evidence" value="ECO:0007669"/>
    <property type="project" value="InterPro"/>
</dbReference>
<dbReference type="SMART" id="SM00490">
    <property type="entry name" value="HELICc"/>
    <property type="match status" value="1"/>
</dbReference>
<dbReference type="SUPFAM" id="SSF52540">
    <property type="entry name" value="P-loop containing nucleoside triphosphate hydrolases"/>
    <property type="match status" value="1"/>
</dbReference>
<dbReference type="PROSITE" id="PS51192">
    <property type="entry name" value="HELICASE_ATP_BIND_1"/>
    <property type="match status" value="1"/>
</dbReference>
<evidence type="ECO:0000259" key="7">
    <source>
        <dbReference type="PROSITE" id="PS51194"/>
    </source>
</evidence>
<dbReference type="Pfam" id="PF08148">
    <property type="entry name" value="DSHCT"/>
    <property type="match status" value="1"/>
</dbReference>
<keyword evidence="1" id="KW-0547">Nucleotide-binding</keyword>
<evidence type="ECO:0000256" key="1">
    <source>
        <dbReference type="ARBA" id="ARBA00022741"/>
    </source>
</evidence>
<evidence type="ECO:0000256" key="5">
    <source>
        <dbReference type="ARBA" id="ARBA00047984"/>
    </source>
</evidence>
<evidence type="ECO:0000256" key="3">
    <source>
        <dbReference type="ARBA" id="ARBA00022806"/>
    </source>
</evidence>
<dbReference type="Pfam" id="PF00270">
    <property type="entry name" value="DEAD"/>
    <property type="match status" value="1"/>
</dbReference>
<keyword evidence="3" id="KW-0347">Helicase</keyword>
<name>A0A0N5A056_PARTI</name>
<dbReference type="PROSITE" id="PS51194">
    <property type="entry name" value="HELICASE_CTER"/>
    <property type="match status" value="1"/>
</dbReference>
<dbReference type="InterPro" id="IPR027417">
    <property type="entry name" value="P-loop_NTPase"/>
</dbReference>
<proteinExistence type="predicted"/>
<dbReference type="InterPro" id="IPR050699">
    <property type="entry name" value="RNA-DNA_Helicase"/>
</dbReference>
<evidence type="ECO:0000313" key="8">
    <source>
        <dbReference type="Proteomes" id="UP000038045"/>
    </source>
</evidence>
<comment type="catalytic activity">
    <reaction evidence="5">
        <text>ATP + H2O = ADP + phosphate + H(+)</text>
        <dbReference type="Rhea" id="RHEA:13065"/>
        <dbReference type="ChEBI" id="CHEBI:15377"/>
        <dbReference type="ChEBI" id="CHEBI:15378"/>
        <dbReference type="ChEBI" id="CHEBI:30616"/>
        <dbReference type="ChEBI" id="CHEBI:43474"/>
        <dbReference type="ChEBI" id="CHEBI:456216"/>
        <dbReference type="EC" id="3.6.4.13"/>
    </reaction>
</comment>
<dbReference type="WBParaSite" id="PTRK_0001467500.1">
    <property type="protein sequence ID" value="PTRK_0001467500.1"/>
    <property type="gene ID" value="PTRK_0001467500"/>
</dbReference>
<dbReference type="Gene3D" id="1.10.3380.30">
    <property type="match status" value="1"/>
</dbReference>
<dbReference type="GO" id="GO:0016787">
    <property type="term" value="F:hydrolase activity"/>
    <property type="evidence" value="ECO:0007669"/>
    <property type="project" value="UniProtKB-KW"/>
</dbReference>
<sequence length="688" mass="78516">MISSQPPKVYKFTKYESEDCFHKVFIPEDKEYEAFDPNEPPNYNLPGYKLDMFQSIAAKVIDKEETVLVSAHSSSGKTTIAEYVIAKCLALDKKVIFTSPIKALSNQKFDDFNKKFKNSTGIITGDVSRFKDRSVLVITTEILLELLINNSELLNNVQYVIHDECHFIGNESRGHVWELSIMLLKKNMHMVLLSATMPNNEQIAEWIATTQKKIVHIVGTCEKPIPLRHALYSFDHRQAYLVSEKTNEVDNHCINEVMLSGRNRYMGKQDIVSIVKFLYDKKAYPCIIYCPSKIKCDTFARYMENFDFLTAEEKELVDKLINIVVDTVGNDVYSTNQLCFYRDMYTRGIFIHHSDLYTSVKEFTEICIESGLAKFICSTDTLSIGMNLSVKTVVFSSLTKFDGKKQRRLYISEFLQMAGRAGRRGKDTVGNVIVLPSIECSETNYTFLVSNVSNEIESFFKLDYNMIVVIDKNIGDVKSFYKKSLRIFQHPDEDNGVDNISNMKKILSVKGYVDGDGRLTRKGNILLSLRNIKHDLVLAEVIFRELLPYEDKAMLIEVLCLFTSNKSDDKGSTPIELVPSIEEKLEDVKFVFEEIFNCEVKYKVRPADADVQFKTNDNALPIISLVMGEDLEKVATTYGLYAPGLLKSVRELLNLVKKILTISQLSNRVKTLLCLIEDSLNEIIKTDI</sequence>
<dbReference type="AlphaFoldDB" id="A0A0N5A056"/>
<dbReference type="SMART" id="SM00487">
    <property type="entry name" value="DEXDc"/>
    <property type="match status" value="1"/>
</dbReference>
<dbReference type="STRING" id="131310.A0A0N5A056"/>
<feature type="domain" description="Helicase C-terminal" evidence="7">
    <location>
        <begin position="270"/>
        <end position="475"/>
    </location>
</feature>
<evidence type="ECO:0000256" key="2">
    <source>
        <dbReference type="ARBA" id="ARBA00022801"/>
    </source>
</evidence>
<keyword evidence="2" id="KW-0378">Hydrolase</keyword>
<evidence type="ECO:0000313" key="9">
    <source>
        <dbReference type="WBParaSite" id="PTRK_0001467500.1"/>
    </source>
</evidence>
<keyword evidence="8" id="KW-1185">Reference proteome</keyword>
<dbReference type="InterPro" id="IPR001650">
    <property type="entry name" value="Helicase_C-like"/>
</dbReference>
<dbReference type="InterPro" id="IPR012961">
    <property type="entry name" value="Ski2/MTR4_C"/>
</dbReference>
<dbReference type="PANTHER" id="PTHR12131:SF1">
    <property type="entry name" value="ATP-DEPENDENT RNA HELICASE SUPV3L1, MITOCHONDRIAL-RELATED"/>
    <property type="match status" value="1"/>
</dbReference>
<dbReference type="Proteomes" id="UP000038045">
    <property type="component" value="Unplaced"/>
</dbReference>
<dbReference type="PANTHER" id="PTHR12131">
    <property type="entry name" value="ATP-DEPENDENT RNA AND DNA HELICASE"/>
    <property type="match status" value="1"/>
</dbReference>